<evidence type="ECO:0000256" key="1">
    <source>
        <dbReference type="ARBA" id="ARBA00007705"/>
    </source>
</evidence>
<dbReference type="AlphaFoldDB" id="A0A0F8YI91"/>
<dbReference type="GO" id="GO:0006302">
    <property type="term" value="P:double-strand break repair"/>
    <property type="evidence" value="ECO:0007669"/>
    <property type="project" value="TreeGrafter"/>
</dbReference>
<dbReference type="EC" id="2.7.7.7" evidence="2"/>
<keyword evidence="4" id="KW-0548">Nucleotidyltransferase</keyword>
<dbReference type="InterPro" id="IPR019760">
    <property type="entry name" value="DNA-dir_DNA_pol_A_CS"/>
</dbReference>
<evidence type="ECO:0000256" key="6">
    <source>
        <dbReference type="ARBA" id="ARBA00022932"/>
    </source>
</evidence>
<evidence type="ECO:0000259" key="10">
    <source>
        <dbReference type="SMART" id="SM00482"/>
    </source>
</evidence>
<keyword evidence="7" id="KW-0238">DNA-binding</keyword>
<dbReference type="Gene3D" id="3.30.70.370">
    <property type="match status" value="1"/>
</dbReference>
<evidence type="ECO:0000313" key="11">
    <source>
        <dbReference type="EMBL" id="KKK81118.1"/>
    </source>
</evidence>
<evidence type="ECO:0000256" key="8">
    <source>
        <dbReference type="ARBA" id="ARBA00049244"/>
    </source>
</evidence>
<dbReference type="InterPro" id="IPR043502">
    <property type="entry name" value="DNA/RNA_pol_sf"/>
</dbReference>
<dbReference type="Gene3D" id="1.10.150.20">
    <property type="entry name" value="5' to 3' exonuclease, C-terminal subdomain"/>
    <property type="match status" value="1"/>
</dbReference>
<dbReference type="GO" id="GO:0003887">
    <property type="term" value="F:DNA-directed DNA polymerase activity"/>
    <property type="evidence" value="ECO:0007669"/>
    <property type="project" value="UniProtKB-KW"/>
</dbReference>
<dbReference type="InterPro" id="IPR002298">
    <property type="entry name" value="DNA_polymerase_A"/>
</dbReference>
<name>A0A0F8YI91_9ZZZZ</name>
<keyword evidence="9" id="KW-0175">Coiled coil</keyword>
<dbReference type="PROSITE" id="PS00447">
    <property type="entry name" value="DNA_POLYMERASE_A"/>
    <property type="match status" value="1"/>
</dbReference>
<evidence type="ECO:0000256" key="5">
    <source>
        <dbReference type="ARBA" id="ARBA00022705"/>
    </source>
</evidence>
<protein>
    <recommendedName>
        <fullName evidence="2">DNA-directed DNA polymerase</fullName>
        <ecNumber evidence="2">2.7.7.7</ecNumber>
    </recommendedName>
</protein>
<organism evidence="11">
    <name type="scientific">marine sediment metagenome</name>
    <dbReference type="NCBI Taxonomy" id="412755"/>
    <lineage>
        <taxon>unclassified sequences</taxon>
        <taxon>metagenomes</taxon>
        <taxon>ecological metagenomes</taxon>
    </lineage>
</organism>
<dbReference type="PRINTS" id="PR00868">
    <property type="entry name" value="DNAPOLI"/>
</dbReference>
<gene>
    <name evidence="11" type="ORF">LCGC14_2816690</name>
</gene>
<dbReference type="PANTHER" id="PTHR10133:SF27">
    <property type="entry name" value="DNA POLYMERASE NU"/>
    <property type="match status" value="1"/>
</dbReference>
<accession>A0A0F8YI91</accession>
<evidence type="ECO:0000256" key="3">
    <source>
        <dbReference type="ARBA" id="ARBA00022679"/>
    </source>
</evidence>
<sequence>PQEAMLRYNAADADYTWRLTKDLRKELRKQDMLPLQELIVRSTVLYTDLYVRGINIDLDNLAALKEKLTKERDAAEAELMEWAPDVNPRSPKQLSAYLYDEEYTVKDGETYEGLQLTTFGDTPTDGREISMDVLSAAIEEVDDEEAQLFWKTSRPALFGGTGSIERQEGLSSRSTGMFALFWLAQQHDYPRSLIRYKFSQKRLKTYVGQTEDNLWPDGKIRPQYKVVGHLHGRFGTRNPVIHNLPNEKDIYDLYMAPPGYVIVYADYSQADMRMLAHIADDDALREWLEGDPHAEAVRIIRKLTDKQLAKIKKDRPNEYKRSRLAGKAINFGMFYGRGAESLAPQLGVSVAEAKVWMKRYWARLPDVKRWIDDRGAELQRNDQEFIGPFGNRRRFPLLISRQHVS</sequence>
<keyword evidence="6" id="KW-0239">DNA-directed DNA polymerase</keyword>
<evidence type="ECO:0000256" key="2">
    <source>
        <dbReference type="ARBA" id="ARBA00012417"/>
    </source>
</evidence>
<comment type="similarity">
    <text evidence="1">Belongs to the DNA polymerase type-A family.</text>
</comment>
<evidence type="ECO:0000256" key="9">
    <source>
        <dbReference type="SAM" id="Coils"/>
    </source>
</evidence>
<dbReference type="Gene3D" id="1.20.1060.10">
    <property type="entry name" value="Taq DNA Polymerase, Chain T, domain 4"/>
    <property type="match status" value="1"/>
</dbReference>
<feature type="domain" description="DNA-directed DNA polymerase family A palm" evidence="10">
    <location>
        <begin position="247"/>
        <end position="403"/>
    </location>
</feature>
<dbReference type="Pfam" id="PF00476">
    <property type="entry name" value="DNA_pol_A"/>
    <property type="match status" value="1"/>
</dbReference>
<dbReference type="EMBL" id="LAZR01053268">
    <property type="protein sequence ID" value="KKK81118.1"/>
    <property type="molecule type" value="Genomic_DNA"/>
</dbReference>
<keyword evidence="3" id="KW-0808">Transferase</keyword>
<feature type="non-terminal residue" evidence="11">
    <location>
        <position position="1"/>
    </location>
</feature>
<proteinExistence type="inferred from homology"/>
<evidence type="ECO:0000256" key="4">
    <source>
        <dbReference type="ARBA" id="ARBA00022695"/>
    </source>
</evidence>
<feature type="coiled-coil region" evidence="9">
    <location>
        <begin position="51"/>
        <end position="81"/>
    </location>
</feature>
<reference evidence="11" key="1">
    <citation type="journal article" date="2015" name="Nature">
        <title>Complex archaea that bridge the gap between prokaryotes and eukaryotes.</title>
        <authorList>
            <person name="Spang A."/>
            <person name="Saw J.H."/>
            <person name="Jorgensen S.L."/>
            <person name="Zaremba-Niedzwiedzka K."/>
            <person name="Martijn J."/>
            <person name="Lind A.E."/>
            <person name="van Eijk R."/>
            <person name="Schleper C."/>
            <person name="Guy L."/>
            <person name="Ettema T.J."/>
        </authorList>
    </citation>
    <scope>NUCLEOTIDE SEQUENCE</scope>
</reference>
<dbReference type="PANTHER" id="PTHR10133">
    <property type="entry name" value="DNA POLYMERASE I"/>
    <property type="match status" value="1"/>
</dbReference>
<keyword evidence="5" id="KW-0235">DNA replication</keyword>
<comment type="caution">
    <text evidence="11">The sequence shown here is derived from an EMBL/GenBank/DDBJ whole genome shotgun (WGS) entry which is preliminary data.</text>
</comment>
<dbReference type="InterPro" id="IPR001098">
    <property type="entry name" value="DNA-dir_DNA_pol_A_palm_dom"/>
</dbReference>
<comment type="catalytic activity">
    <reaction evidence="8">
        <text>DNA(n) + a 2'-deoxyribonucleoside 5'-triphosphate = DNA(n+1) + diphosphate</text>
        <dbReference type="Rhea" id="RHEA:22508"/>
        <dbReference type="Rhea" id="RHEA-COMP:17339"/>
        <dbReference type="Rhea" id="RHEA-COMP:17340"/>
        <dbReference type="ChEBI" id="CHEBI:33019"/>
        <dbReference type="ChEBI" id="CHEBI:61560"/>
        <dbReference type="ChEBI" id="CHEBI:173112"/>
        <dbReference type="EC" id="2.7.7.7"/>
    </reaction>
</comment>
<evidence type="ECO:0000256" key="7">
    <source>
        <dbReference type="ARBA" id="ARBA00023125"/>
    </source>
</evidence>
<dbReference type="SMART" id="SM00482">
    <property type="entry name" value="POLAc"/>
    <property type="match status" value="1"/>
</dbReference>
<dbReference type="GO" id="GO:0006261">
    <property type="term" value="P:DNA-templated DNA replication"/>
    <property type="evidence" value="ECO:0007669"/>
    <property type="project" value="InterPro"/>
</dbReference>
<dbReference type="GO" id="GO:0003677">
    <property type="term" value="F:DNA binding"/>
    <property type="evidence" value="ECO:0007669"/>
    <property type="project" value="UniProtKB-KW"/>
</dbReference>
<feature type="non-terminal residue" evidence="11">
    <location>
        <position position="405"/>
    </location>
</feature>
<dbReference type="SUPFAM" id="SSF56672">
    <property type="entry name" value="DNA/RNA polymerases"/>
    <property type="match status" value="1"/>
</dbReference>